<protein>
    <submittedName>
        <fullName evidence="2">Transposase</fullName>
    </submittedName>
</protein>
<feature type="compositionally biased region" description="Polar residues" evidence="1">
    <location>
        <begin position="36"/>
        <end position="54"/>
    </location>
</feature>
<evidence type="ECO:0000313" key="3">
    <source>
        <dbReference type="Proteomes" id="UP000186159"/>
    </source>
</evidence>
<name>A0AAX0J1R8_CORDP</name>
<dbReference type="Proteomes" id="UP000186159">
    <property type="component" value="Unassembled WGS sequence"/>
</dbReference>
<gene>
    <name evidence="2" type="ORF">AOT42_09955</name>
</gene>
<feature type="region of interest" description="Disordered" evidence="1">
    <location>
        <begin position="33"/>
        <end position="54"/>
    </location>
</feature>
<sequence length="54" mass="6091">MLQPPIESKQYVSIVYNERLEEHGISAFTDTVGDSYDNTMAENVNGLSQERTDP</sequence>
<evidence type="ECO:0000256" key="1">
    <source>
        <dbReference type="SAM" id="MobiDB-lite"/>
    </source>
</evidence>
<accession>A0AAX0J1R8</accession>
<dbReference type="EMBL" id="LJXR01000006">
    <property type="protein sequence ID" value="OKY23071.1"/>
    <property type="molecule type" value="Genomic_DNA"/>
</dbReference>
<organism evidence="2 3">
    <name type="scientific">Corynebacterium diphtheriae bv. gravis</name>
    <dbReference type="NCBI Taxonomy" id="1720349"/>
    <lineage>
        <taxon>Bacteria</taxon>
        <taxon>Bacillati</taxon>
        <taxon>Actinomycetota</taxon>
        <taxon>Actinomycetes</taxon>
        <taxon>Mycobacteriales</taxon>
        <taxon>Corynebacteriaceae</taxon>
        <taxon>Corynebacterium</taxon>
    </lineage>
</organism>
<evidence type="ECO:0000313" key="2">
    <source>
        <dbReference type="EMBL" id="OKY23071.1"/>
    </source>
</evidence>
<dbReference type="SUPFAM" id="SSF53098">
    <property type="entry name" value="Ribonuclease H-like"/>
    <property type="match status" value="1"/>
</dbReference>
<comment type="caution">
    <text evidence="2">The sequence shown here is derived from an EMBL/GenBank/DDBJ whole genome shotgun (WGS) entry which is preliminary data.</text>
</comment>
<dbReference type="InterPro" id="IPR012337">
    <property type="entry name" value="RNaseH-like_sf"/>
</dbReference>
<reference evidence="2 3" key="1">
    <citation type="submission" date="2015-09" db="EMBL/GenBank/DDBJ databases">
        <title>Genome sequencing of Corynebacterium diphtheriae Bv. Gravis strain DSM 44123.</title>
        <authorList>
            <person name="Sangal V."/>
            <person name="Burkovski A."/>
        </authorList>
    </citation>
    <scope>NUCLEOTIDE SEQUENCE [LARGE SCALE GENOMIC DNA]</scope>
    <source>
        <strain evidence="2 3">DSM 44123</strain>
    </source>
</reference>
<proteinExistence type="predicted"/>
<dbReference type="AlphaFoldDB" id="A0AAX0J1R8"/>